<feature type="domain" description="DUF5048" evidence="1">
    <location>
        <begin position="310"/>
        <end position="402"/>
    </location>
</feature>
<dbReference type="Pfam" id="PF16467">
    <property type="entry name" value="DUF5048"/>
    <property type="match status" value="1"/>
</dbReference>
<organism evidence="2 3">
    <name type="scientific">Ligilactobacillus salivarius</name>
    <dbReference type="NCBI Taxonomy" id="1624"/>
    <lineage>
        <taxon>Bacteria</taxon>
        <taxon>Bacillati</taxon>
        <taxon>Bacillota</taxon>
        <taxon>Bacilli</taxon>
        <taxon>Lactobacillales</taxon>
        <taxon>Lactobacillaceae</taxon>
        <taxon>Ligilactobacillus</taxon>
    </lineage>
</organism>
<dbReference type="Proteomes" id="UP000218139">
    <property type="component" value="Unassembled WGS sequence"/>
</dbReference>
<dbReference type="InterPro" id="IPR032489">
    <property type="entry name" value="DUF5048"/>
</dbReference>
<gene>
    <name evidence="2" type="ORF">A8C52_11470</name>
</gene>
<evidence type="ECO:0000259" key="1">
    <source>
        <dbReference type="Pfam" id="PF16467"/>
    </source>
</evidence>
<feature type="non-terminal residue" evidence="2">
    <location>
        <position position="677"/>
    </location>
</feature>
<evidence type="ECO:0000313" key="3">
    <source>
        <dbReference type="Proteomes" id="UP000218139"/>
    </source>
</evidence>
<dbReference type="AlphaFoldDB" id="A0A9X6S2H6"/>
<sequence length="677" mass="76789">MDFTDRELMKGSNNHVLPNIISDLSVKPDSRIGEVLRQPIRNIDTVVQVINRDGSVYQTIEGKAISGNISIDATSLTRRTGSLTLAVDKDYLPKSGGIAWFDKQFKLYQSIIDMGSYNKEPINFLLGTFVITNENLSINTTNSTITFTLEDKMSLYENATTAYRVKIPRGQKIDSAIRSVMEEMGETVFGKMHESSEQEVVQYDYIKEIGTSKLDIITDLRDMYMDYTCGFNVRGEFEFTKIDVQKEDEVTPAKWDFDPTGADRSDLMVSFSEDYNFKGLYNHIVVFGGTSSKTRYTPYAEVGLTDPSVPYNIDAIGMRTKVVQNNDLSDDIQCVSEAKYHLWQTAHLQETCDITTVPIYVLDGKDIITIVNPVTKEKNRYIIDKIGIDFGVDGIMTINTHKLHYVRTSYGDVESPFVKTIKNGIDKLGWLSLGEQRIKDCYGISGSGKNIIRVRFFSEEEGGEQAYVQGYPTTKVQTLGIDIRDFRNIIKNSQNGEVPNRSRGDYLDRVLAHEMFHGVCNDYYGFDKAADMPQWFKEGFAEFIHGGRERYESLDYDSFAQKKKALVDRAELQLKGAWGQKNGSQTIAVSEDYTSAFLLAATIWKLVGKDGIKKMFEGLHGEGNLWSIFPVKILELGGYLEVPKNQEDRNNDKAIQIIINTLNNWNDIWNWLQDSKD</sequence>
<reference evidence="2 3" key="1">
    <citation type="submission" date="2016-05" db="EMBL/GenBank/DDBJ databases">
        <authorList>
            <person name="Lee J.-Y."/>
            <person name="Kim E.B."/>
            <person name="Choi Y.-J."/>
        </authorList>
    </citation>
    <scope>NUCLEOTIDE SEQUENCE [LARGE SCALE GENOMIC DNA]</scope>
    <source>
        <strain evidence="2 3">KLA006</strain>
    </source>
</reference>
<name>A0A9X6S2H6_9LACO</name>
<proteinExistence type="predicted"/>
<protein>
    <recommendedName>
        <fullName evidence="1">DUF5048 domain-containing protein</fullName>
    </recommendedName>
</protein>
<evidence type="ECO:0000313" key="2">
    <source>
        <dbReference type="EMBL" id="PAY43109.1"/>
    </source>
</evidence>
<accession>A0A9X6S2H6</accession>
<dbReference type="EMBL" id="LXZO01000159">
    <property type="protein sequence ID" value="PAY43109.1"/>
    <property type="molecule type" value="Genomic_DNA"/>
</dbReference>
<dbReference type="RefSeq" id="WP_095842006.1">
    <property type="nucleotide sequence ID" value="NZ_LXZO01000159.1"/>
</dbReference>
<comment type="caution">
    <text evidence="2">The sequence shown here is derived from an EMBL/GenBank/DDBJ whole genome shotgun (WGS) entry which is preliminary data.</text>
</comment>